<dbReference type="Proteomes" id="UP001286313">
    <property type="component" value="Unassembled WGS sequence"/>
</dbReference>
<evidence type="ECO:0000313" key="3">
    <source>
        <dbReference type="Proteomes" id="UP001286313"/>
    </source>
</evidence>
<gene>
    <name evidence="2" type="ORF">Pcinc_009380</name>
</gene>
<evidence type="ECO:0000313" key="2">
    <source>
        <dbReference type="EMBL" id="KAK3886510.1"/>
    </source>
</evidence>
<dbReference type="EMBL" id="JAWQEG010000693">
    <property type="protein sequence ID" value="KAK3886510.1"/>
    <property type="molecule type" value="Genomic_DNA"/>
</dbReference>
<organism evidence="2 3">
    <name type="scientific">Petrolisthes cinctipes</name>
    <name type="common">Flat porcelain crab</name>
    <dbReference type="NCBI Taxonomy" id="88211"/>
    <lineage>
        <taxon>Eukaryota</taxon>
        <taxon>Metazoa</taxon>
        <taxon>Ecdysozoa</taxon>
        <taxon>Arthropoda</taxon>
        <taxon>Crustacea</taxon>
        <taxon>Multicrustacea</taxon>
        <taxon>Malacostraca</taxon>
        <taxon>Eumalacostraca</taxon>
        <taxon>Eucarida</taxon>
        <taxon>Decapoda</taxon>
        <taxon>Pleocyemata</taxon>
        <taxon>Anomura</taxon>
        <taxon>Galatheoidea</taxon>
        <taxon>Porcellanidae</taxon>
        <taxon>Petrolisthes</taxon>
    </lineage>
</organism>
<evidence type="ECO:0000256" key="1">
    <source>
        <dbReference type="SAM" id="MobiDB-lite"/>
    </source>
</evidence>
<comment type="caution">
    <text evidence="2">The sequence shown here is derived from an EMBL/GenBank/DDBJ whole genome shotgun (WGS) entry which is preliminary data.</text>
</comment>
<name>A0AAE1KYL1_PETCI</name>
<sequence length="113" mass="12616">MGRCYDHPTPLSFQHRLKMYIINIMGKDAKGLSVNVNSLDVESNTLGKESQEIIMEKPLIVGSDLIDDANAPCLVSKMFIDLGQNNDPDEPNDQDILSLNEKVSSPLTRRRSD</sequence>
<accession>A0AAE1KYL1</accession>
<dbReference type="AlphaFoldDB" id="A0AAE1KYL1"/>
<keyword evidence="3" id="KW-1185">Reference proteome</keyword>
<feature type="region of interest" description="Disordered" evidence="1">
    <location>
        <begin position="83"/>
        <end position="113"/>
    </location>
</feature>
<protein>
    <submittedName>
        <fullName evidence="2">Uncharacterized protein</fullName>
    </submittedName>
</protein>
<proteinExistence type="predicted"/>
<reference evidence="2" key="1">
    <citation type="submission" date="2023-10" db="EMBL/GenBank/DDBJ databases">
        <title>Genome assemblies of two species of porcelain crab, Petrolisthes cinctipes and Petrolisthes manimaculis (Anomura: Porcellanidae).</title>
        <authorList>
            <person name="Angst P."/>
        </authorList>
    </citation>
    <scope>NUCLEOTIDE SEQUENCE</scope>
    <source>
        <strain evidence="2">PB745_01</strain>
        <tissue evidence="2">Gill</tissue>
    </source>
</reference>